<feature type="compositionally biased region" description="Low complexity" evidence="1">
    <location>
        <begin position="1"/>
        <end position="32"/>
    </location>
</feature>
<proteinExistence type="predicted"/>
<dbReference type="AlphaFoldDB" id="A0A8E2B011"/>
<organism evidence="2 3">
    <name type="scientific">Obba rivulosa</name>
    <dbReference type="NCBI Taxonomy" id="1052685"/>
    <lineage>
        <taxon>Eukaryota</taxon>
        <taxon>Fungi</taxon>
        <taxon>Dikarya</taxon>
        <taxon>Basidiomycota</taxon>
        <taxon>Agaricomycotina</taxon>
        <taxon>Agaricomycetes</taxon>
        <taxon>Polyporales</taxon>
        <taxon>Gelatoporiaceae</taxon>
        <taxon>Obba</taxon>
    </lineage>
</organism>
<accession>A0A8E2B011</accession>
<reference evidence="2 3" key="1">
    <citation type="submission" date="2016-07" db="EMBL/GenBank/DDBJ databases">
        <title>Draft genome of the white-rot fungus Obba rivulosa 3A-2.</title>
        <authorList>
            <consortium name="DOE Joint Genome Institute"/>
            <person name="Miettinen O."/>
            <person name="Riley R."/>
            <person name="Acob R."/>
            <person name="Barry K."/>
            <person name="Cullen D."/>
            <person name="De Vries R."/>
            <person name="Hainaut M."/>
            <person name="Hatakka A."/>
            <person name="Henrissat B."/>
            <person name="Hilden K."/>
            <person name="Kuo R."/>
            <person name="Labutti K."/>
            <person name="Lipzen A."/>
            <person name="Makela M.R."/>
            <person name="Sandor L."/>
            <person name="Spatafora J.W."/>
            <person name="Grigoriev I.V."/>
            <person name="Hibbett D.S."/>
        </authorList>
    </citation>
    <scope>NUCLEOTIDE SEQUENCE [LARGE SCALE GENOMIC DNA]</scope>
    <source>
        <strain evidence="2 3">3A-2</strain>
    </source>
</reference>
<evidence type="ECO:0000256" key="1">
    <source>
        <dbReference type="SAM" id="MobiDB-lite"/>
    </source>
</evidence>
<keyword evidence="3" id="KW-1185">Reference proteome</keyword>
<evidence type="ECO:0000313" key="2">
    <source>
        <dbReference type="EMBL" id="OCH91394.1"/>
    </source>
</evidence>
<feature type="region of interest" description="Disordered" evidence="1">
    <location>
        <begin position="1"/>
        <end position="95"/>
    </location>
</feature>
<evidence type="ECO:0000313" key="3">
    <source>
        <dbReference type="Proteomes" id="UP000250043"/>
    </source>
</evidence>
<name>A0A8E2B011_9APHY</name>
<sequence length="95" mass="9788">MIISTASSTLRSTPSSSHKSSSSASAQPSRKSYVLCPISSDRSDPSTVRAGDQHRQASRKRQDHPVTQASSYEAGYGGLNTGYDAGLAPGTSAAG</sequence>
<gene>
    <name evidence="2" type="ORF">OBBRIDRAFT_792329</name>
</gene>
<dbReference type="EMBL" id="KV722386">
    <property type="protein sequence ID" value="OCH91394.1"/>
    <property type="molecule type" value="Genomic_DNA"/>
</dbReference>
<dbReference type="Proteomes" id="UP000250043">
    <property type="component" value="Unassembled WGS sequence"/>
</dbReference>
<protein>
    <submittedName>
        <fullName evidence="2">Uncharacterized protein</fullName>
    </submittedName>
</protein>